<dbReference type="SUPFAM" id="SSF55797">
    <property type="entry name" value="PR-1-like"/>
    <property type="match status" value="1"/>
</dbReference>
<dbReference type="PROSITE" id="PS01009">
    <property type="entry name" value="CRISP_1"/>
    <property type="match status" value="1"/>
</dbReference>
<dbReference type="EMBL" id="MIGC01000766">
    <property type="protein sequence ID" value="PHJ24264.1"/>
    <property type="molecule type" value="Genomic_DNA"/>
</dbReference>
<dbReference type="OrthoDB" id="329461at2759"/>
<gene>
    <name evidence="2" type="ORF">CSUI_001885</name>
</gene>
<evidence type="ECO:0000313" key="2">
    <source>
        <dbReference type="EMBL" id="PHJ24264.1"/>
    </source>
</evidence>
<dbReference type="VEuPathDB" id="ToxoDB:CSUI_001885"/>
<keyword evidence="3" id="KW-1185">Reference proteome</keyword>
<dbReference type="InterPro" id="IPR014044">
    <property type="entry name" value="CAP_dom"/>
</dbReference>
<dbReference type="Proteomes" id="UP000221165">
    <property type="component" value="Unassembled WGS sequence"/>
</dbReference>
<comment type="caution">
    <text evidence="2">The sequence shown here is derived from an EMBL/GenBank/DDBJ whole genome shotgun (WGS) entry which is preliminary data.</text>
</comment>
<dbReference type="PANTHER" id="PTHR10334">
    <property type="entry name" value="CYSTEINE-RICH SECRETORY PROTEIN-RELATED"/>
    <property type="match status" value="1"/>
</dbReference>
<reference evidence="2 3" key="1">
    <citation type="journal article" date="2017" name="Int. J. Parasitol.">
        <title>The genome of the protozoan parasite Cystoisospora suis and a reverse vaccinology approach to identify vaccine candidates.</title>
        <authorList>
            <person name="Palmieri N."/>
            <person name="Shrestha A."/>
            <person name="Ruttkowski B."/>
            <person name="Beck T."/>
            <person name="Vogl C."/>
            <person name="Tomley F."/>
            <person name="Blake D.P."/>
            <person name="Joachim A."/>
        </authorList>
    </citation>
    <scope>NUCLEOTIDE SEQUENCE [LARGE SCALE GENOMIC DNA]</scope>
    <source>
        <strain evidence="2 3">Wien I</strain>
    </source>
</reference>
<feature type="domain" description="SCP" evidence="1">
    <location>
        <begin position="70"/>
        <end position="222"/>
    </location>
</feature>
<dbReference type="AlphaFoldDB" id="A0A2C6LB27"/>
<dbReference type="InterPro" id="IPR001283">
    <property type="entry name" value="CRISP-related"/>
</dbReference>
<dbReference type="RefSeq" id="XP_067925937.1">
    <property type="nucleotide sequence ID" value="XM_068062088.1"/>
</dbReference>
<evidence type="ECO:0000259" key="1">
    <source>
        <dbReference type="SMART" id="SM00198"/>
    </source>
</evidence>
<dbReference type="Pfam" id="PF00188">
    <property type="entry name" value="CAP"/>
    <property type="match status" value="1"/>
</dbReference>
<dbReference type="Gene3D" id="3.40.33.10">
    <property type="entry name" value="CAP"/>
    <property type="match status" value="1"/>
</dbReference>
<name>A0A2C6LB27_9APIC</name>
<evidence type="ECO:0000313" key="3">
    <source>
        <dbReference type="Proteomes" id="UP000221165"/>
    </source>
</evidence>
<organism evidence="2 3">
    <name type="scientific">Cystoisospora suis</name>
    <dbReference type="NCBI Taxonomy" id="483139"/>
    <lineage>
        <taxon>Eukaryota</taxon>
        <taxon>Sar</taxon>
        <taxon>Alveolata</taxon>
        <taxon>Apicomplexa</taxon>
        <taxon>Conoidasida</taxon>
        <taxon>Coccidia</taxon>
        <taxon>Eucoccidiorida</taxon>
        <taxon>Eimeriorina</taxon>
        <taxon>Sarcocystidae</taxon>
        <taxon>Cystoisospora</taxon>
    </lineage>
</organism>
<dbReference type="SMART" id="SM00198">
    <property type="entry name" value="SCP"/>
    <property type="match status" value="1"/>
</dbReference>
<proteinExistence type="predicted"/>
<dbReference type="InterPro" id="IPR035940">
    <property type="entry name" value="CAP_sf"/>
</dbReference>
<sequence length="273" mass="30043">MGFIRPDAAILVALVGIAAAARLLRVAATHTKSPFRAPPAYELTKYGIEGRTRPRLDTSRQSDTGQGYEDVSDACIKLHNKYRTERLAVSVPPMQLDTVAQKIVLEIVKKRSSTQCANQGHTTEAAQAELGENIFLTNTVTCEAGVKGWFDEINQLTTELLHCLRRSYPGANWHEIASKKMIGHFTQVMWETSTGVACARTTNCPNWNQLFCLYRPPGNYRGVAPFSEAVWNSLVRRQEIDGSPLVPGAGLYARASLTALTLTCSFVLLVTMA</sequence>
<protein>
    <submittedName>
        <fullName evidence="2">Scp family extracellular subfamily protein</fullName>
    </submittedName>
</protein>
<dbReference type="InterPro" id="IPR018244">
    <property type="entry name" value="Allrgn_V5/Tpx1_CS"/>
</dbReference>
<accession>A0A2C6LB27</accession>
<dbReference type="GeneID" id="94425299"/>
<dbReference type="GO" id="GO:0005576">
    <property type="term" value="C:extracellular region"/>
    <property type="evidence" value="ECO:0007669"/>
    <property type="project" value="InterPro"/>
</dbReference>